<dbReference type="PANTHER" id="PTHR37313">
    <property type="entry name" value="UPF0749 PROTEIN RV1825"/>
    <property type="match status" value="1"/>
</dbReference>
<keyword evidence="5" id="KW-1185">Reference proteome</keyword>
<name>A0ABV6VBB7_9ACTN</name>
<accession>A0ABV6VBB7</accession>
<organism evidence="4 5">
    <name type="scientific">Streptacidiphilus alkalitolerans</name>
    <dbReference type="NCBI Taxonomy" id="3342712"/>
    <lineage>
        <taxon>Bacteria</taxon>
        <taxon>Bacillati</taxon>
        <taxon>Actinomycetota</taxon>
        <taxon>Actinomycetes</taxon>
        <taxon>Kitasatosporales</taxon>
        <taxon>Streptomycetaceae</taxon>
        <taxon>Streptacidiphilus</taxon>
    </lineage>
</organism>
<sequence length="268" mass="28472">MIGAGRERREQQVGQDREAAGGTPGGVRQSGRQRLGAALWPPRVSRAQLVVALLLFSLGLGLAIQVRSTNSDTQLRGARQEDLVRVLDEVDARQQRLDSERQQLQQSLSTLQNSSQQAKEAQIQTRDKEQQLGVLAGTVAATGPGIVLTIEDPGGKVQADMLLNTLEELRAAGAEAVEINDVRVVAGTWFSDAASGSVSISGKRVAQPYRFTVIGNSHDLDTALGIPGGVVQSVRQLKASATVSQQKSLAVTALIPLTTPDYAHSAQP</sequence>
<feature type="coiled-coil region" evidence="2">
    <location>
        <begin position="87"/>
        <end position="131"/>
    </location>
</feature>
<dbReference type="PANTHER" id="PTHR37313:SF2">
    <property type="entry name" value="UPF0749 PROTEIN YLXX"/>
    <property type="match status" value="1"/>
</dbReference>
<evidence type="ECO:0000313" key="5">
    <source>
        <dbReference type="Proteomes" id="UP001592582"/>
    </source>
</evidence>
<feature type="compositionally biased region" description="Basic and acidic residues" evidence="3">
    <location>
        <begin position="1"/>
        <end position="19"/>
    </location>
</feature>
<dbReference type="Gene3D" id="3.30.70.1880">
    <property type="entry name" value="Protein of unknown function DUF881"/>
    <property type="match status" value="1"/>
</dbReference>
<protein>
    <submittedName>
        <fullName evidence="4">DUF881 domain-containing protein</fullName>
    </submittedName>
</protein>
<dbReference type="Pfam" id="PF05949">
    <property type="entry name" value="DUF881"/>
    <property type="match status" value="1"/>
</dbReference>
<evidence type="ECO:0000256" key="1">
    <source>
        <dbReference type="ARBA" id="ARBA00009108"/>
    </source>
</evidence>
<reference evidence="4 5" key="1">
    <citation type="submission" date="2024-09" db="EMBL/GenBank/DDBJ databases">
        <authorList>
            <person name="Lee S.D."/>
        </authorList>
    </citation>
    <scope>NUCLEOTIDE SEQUENCE [LARGE SCALE GENOMIC DNA]</scope>
    <source>
        <strain evidence="4 5">N1-1</strain>
    </source>
</reference>
<dbReference type="EMBL" id="JBHEZX010000007">
    <property type="protein sequence ID" value="MFC1411018.1"/>
    <property type="molecule type" value="Genomic_DNA"/>
</dbReference>
<gene>
    <name evidence="4" type="ORF">ACEZDG_17300</name>
</gene>
<dbReference type="Proteomes" id="UP001592582">
    <property type="component" value="Unassembled WGS sequence"/>
</dbReference>
<evidence type="ECO:0000313" key="4">
    <source>
        <dbReference type="EMBL" id="MFC1411018.1"/>
    </source>
</evidence>
<keyword evidence="2" id="KW-0175">Coiled coil</keyword>
<proteinExistence type="inferred from homology"/>
<comment type="caution">
    <text evidence="4">The sequence shown here is derived from an EMBL/GenBank/DDBJ whole genome shotgun (WGS) entry which is preliminary data.</text>
</comment>
<feature type="region of interest" description="Disordered" evidence="3">
    <location>
        <begin position="1"/>
        <end position="31"/>
    </location>
</feature>
<dbReference type="RefSeq" id="WP_380509857.1">
    <property type="nucleotide sequence ID" value="NZ_JBHEZX010000007.1"/>
</dbReference>
<evidence type="ECO:0000256" key="2">
    <source>
        <dbReference type="SAM" id="Coils"/>
    </source>
</evidence>
<evidence type="ECO:0000256" key="3">
    <source>
        <dbReference type="SAM" id="MobiDB-lite"/>
    </source>
</evidence>
<dbReference type="InterPro" id="IPR010273">
    <property type="entry name" value="DUF881"/>
</dbReference>
<comment type="similarity">
    <text evidence="1">Belongs to the UPF0749 family.</text>
</comment>